<evidence type="ECO:0000313" key="3">
    <source>
        <dbReference type="Proteomes" id="UP000678016"/>
    </source>
</evidence>
<gene>
    <name evidence="2" type="ORF">KGD83_26415</name>
</gene>
<evidence type="ECO:0008006" key="4">
    <source>
        <dbReference type="Google" id="ProtNLM"/>
    </source>
</evidence>
<name>A0ABX8C2T9_9ACTN</name>
<sequence>MSDWRIGHGDLHWGNVTATELFLLDWDSWGRVPRGLDAAKPWEASYRVPEPGAEIIERFPVPSTRDGLISRVLVCANRVLGARRRGGNSVQADHAHRSGTRLPRELAS</sequence>
<evidence type="ECO:0000256" key="1">
    <source>
        <dbReference type="SAM" id="MobiDB-lite"/>
    </source>
</evidence>
<dbReference type="Proteomes" id="UP000678016">
    <property type="component" value="Chromosome"/>
</dbReference>
<reference evidence="3" key="1">
    <citation type="submission" date="2021-05" db="EMBL/GenBank/DDBJ databases">
        <title>Direct Submission.</title>
        <authorList>
            <person name="Li K."/>
            <person name="Gao J."/>
        </authorList>
    </citation>
    <scope>NUCLEOTIDE SEQUENCE [LARGE SCALE GENOMIC DNA]</scope>
    <source>
        <strain evidence="3">HDS12</strain>
    </source>
</reference>
<feature type="region of interest" description="Disordered" evidence="1">
    <location>
        <begin position="85"/>
        <end position="108"/>
    </location>
</feature>
<protein>
    <recommendedName>
        <fullName evidence="4">Aminoglycoside phosphotransferase domain-containing protein</fullName>
    </recommendedName>
</protein>
<evidence type="ECO:0000313" key="2">
    <source>
        <dbReference type="EMBL" id="QUX28704.1"/>
    </source>
</evidence>
<dbReference type="EMBL" id="CP074132">
    <property type="protein sequence ID" value="QUX28704.1"/>
    <property type="molecule type" value="Genomic_DNA"/>
</dbReference>
<keyword evidence="3" id="KW-1185">Reference proteome</keyword>
<proteinExistence type="predicted"/>
<organism evidence="2 3">
    <name type="scientific">Nocardiopsis akebiae</name>
    <dbReference type="NCBI Taxonomy" id="2831968"/>
    <lineage>
        <taxon>Bacteria</taxon>
        <taxon>Bacillati</taxon>
        <taxon>Actinomycetota</taxon>
        <taxon>Actinomycetes</taxon>
        <taxon>Streptosporangiales</taxon>
        <taxon>Nocardiopsidaceae</taxon>
        <taxon>Nocardiopsis</taxon>
    </lineage>
</organism>
<dbReference type="RefSeq" id="WP_212641636.1">
    <property type="nucleotide sequence ID" value="NZ_CP074132.1"/>
</dbReference>
<accession>A0ABX8C2T9</accession>